<protein>
    <submittedName>
        <fullName evidence="5">Fimbrial protein</fullName>
    </submittedName>
</protein>
<dbReference type="EMBL" id="DAAUMU010000098">
    <property type="protein sequence ID" value="HAF1421001.1"/>
    <property type="molecule type" value="Genomic_DNA"/>
</dbReference>
<comment type="caution">
    <text evidence="5">The sequence shown here is derived from an EMBL/GenBank/DDBJ whole genome shotgun (WGS) entry which is preliminary data.</text>
</comment>
<dbReference type="GO" id="GO:0007155">
    <property type="term" value="P:cell adhesion"/>
    <property type="evidence" value="ECO:0007669"/>
    <property type="project" value="InterPro"/>
</dbReference>
<dbReference type="InterPro" id="IPR000259">
    <property type="entry name" value="Adhesion_dom_fimbrial"/>
</dbReference>
<dbReference type="GO" id="GO:0009289">
    <property type="term" value="C:pilus"/>
    <property type="evidence" value="ECO:0007669"/>
    <property type="project" value="InterPro"/>
</dbReference>
<reference evidence="5" key="1">
    <citation type="journal article" date="2018" name="Genome Biol.">
        <title>SKESA: strategic k-mer extension for scrupulous assemblies.</title>
        <authorList>
            <person name="Souvorov A."/>
            <person name="Agarwala R."/>
            <person name="Lipman D.J."/>
        </authorList>
    </citation>
    <scope>NUCLEOTIDE SEQUENCE</scope>
    <source>
        <strain evidence="5">MA.05/00002289</strain>
        <strain evidence="4">MA.CK_01/00000941</strain>
        <strain evidence="3">MA.CK_95/00012903</strain>
    </source>
</reference>
<evidence type="ECO:0000259" key="2">
    <source>
        <dbReference type="Pfam" id="PF00419"/>
    </source>
</evidence>
<accession>A0A744GCR9</accession>
<dbReference type="EMBL" id="DAAUOA010000052">
    <property type="protein sequence ID" value="HAF2207052.1"/>
    <property type="molecule type" value="Genomic_DNA"/>
</dbReference>
<gene>
    <name evidence="4" type="ORF">G8N85_005152</name>
    <name evidence="3" type="ORF">G9B68_005561</name>
    <name evidence="5" type="ORF">G9E70_005265</name>
</gene>
<keyword evidence="1" id="KW-0732">Signal</keyword>
<dbReference type="InterPro" id="IPR008966">
    <property type="entry name" value="Adhesion_dom_sf"/>
</dbReference>
<sequence length="357" mass="38161">MIKQLLNIKVLTLSGTLMLLAVCDSAQANYDSSYCNATGNVSIQNINLKGGQHSPGDVLQDIVVPIQYTCVLAYSSVGTLKYSATVDPSGMKPAVDALKSSGLAMDILVQENGSSPVTFSWKDIKNGFSGWPGAKAFGQQMWTGNYSLSGTLTLHIFVDTTYKNTFSNINIPPGKINILPYAPAQPGISVRPPSVYYTPLTVSAFNLRIIPDNSGRVIISPSVVNLGHFYTEYKDTLVAREVPFTVTAQQNTGTQSPFVAPLAIEFQTGGLTLADGDSSVTLANTKGEANGFRLSVVDEAGHQVKFNTKEKMGDINLDNDSGGKIIKQYKAKVEPIPGATIKTGKFSAAMTVVVTYI</sequence>
<dbReference type="AlphaFoldDB" id="A0A744GCR9"/>
<dbReference type="InterPro" id="IPR036937">
    <property type="entry name" value="Adhesion_dom_fimbrial_sf"/>
</dbReference>
<name>A0A744GCR9_SALER</name>
<evidence type="ECO:0000313" key="5">
    <source>
        <dbReference type="EMBL" id="HAF2572245.1"/>
    </source>
</evidence>
<reference evidence="5" key="2">
    <citation type="submission" date="2020-02" db="EMBL/GenBank/DDBJ databases">
        <authorList>
            <consortium name="NCBI Pathogen Detection Project"/>
        </authorList>
    </citation>
    <scope>NUCLEOTIDE SEQUENCE</scope>
    <source>
        <strain evidence="5">MA.05/00002289</strain>
        <strain evidence="4">MA.CK_01/00000941</strain>
        <strain evidence="3">MA.CK_95/00012903</strain>
    </source>
</reference>
<dbReference type="Pfam" id="PF00419">
    <property type="entry name" value="Fimbrial"/>
    <property type="match status" value="1"/>
</dbReference>
<dbReference type="SUPFAM" id="SSF49401">
    <property type="entry name" value="Bacterial adhesins"/>
    <property type="match status" value="1"/>
</dbReference>
<dbReference type="EMBL" id="DAAUPK010000047">
    <property type="protein sequence ID" value="HAF2572245.1"/>
    <property type="molecule type" value="Genomic_DNA"/>
</dbReference>
<evidence type="ECO:0000256" key="1">
    <source>
        <dbReference type="SAM" id="SignalP"/>
    </source>
</evidence>
<dbReference type="Gene3D" id="2.60.40.1090">
    <property type="entry name" value="Fimbrial-type adhesion domain"/>
    <property type="match status" value="1"/>
</dbReference>
<proteinExistence type="predicted"/>
<feature type="signal peptide" evidence="1">
    <location>
        <begin position="1"/>
        <end position="28"/>
    </location>
</feature>
<evidence type="ECO:0000313" key="3">
    <source>
        <dbReference type="EMBL" id="HAF1421001.1"/>
    </source>
</evidence>
<evidence type="ECO:0000313" key="4">
    <source>
        <dbReference type="EMBL" id="HAF2207052.1"/>
    </source>
</evidence>
<feature type="domain" description="Fimbrial-type adhesion" evidence="2">
    <location>
        <begin position="223"/>
        <end position="356"/>
    </location>
</feature>
<organism evidence="5">
    <name type="scientific">Salmonella enterica</name>
    <name type="common">Salmonella choleraesuis</name>
    <dbReference type="NCBI Taxonomy" id="28901"/>
    <lineage>
        <taxon>Bacteria</taxon>
        <taxon>Pseudomonadati</taxon>
        <taxon>Pseudomonadota</taxon>
        <taxon>Gammaproteobacteria</taxon>
        <taxon>Enterobacterales</taxon>
        <taxon>Enterobacteriaceae</taxon>
        <taxon>Salmonella</taxon>
    </lineage>
</organism>
<feature type="chain" id="PRO_5033903052" evidence="1">
    <location>
        <begin position="29"/>
        <end position="357"/>
    </location>
</feature>